<keyword evidence="2" id="KW-1185">Reference proteome</keyword>
<dbReference type="GeneID" id="26799061"/>
<accession>A0A0S4KZ29</accession>
<evidence type="ECO:0000313" key="1">
    <source>
        <dbReference type="EMBL" id="CUR44312.1"/>
    </source>
</evidence>
<organism evidence="1 2">
    <name type="scientific">Pseudomonas phage VCM</name>
    <dbReference type="NCBI Taxonomy" id="1729937"/>
    <lineage>
        <taxon>Viruses</taxon>
        <taxon>Duplodnaviria</taxon>
        <taxon>Heunggongvirae</taxon>
        <taxon>Uroviricota</taxon>
        <taxon>Caudoviricetes</taxon>
        <taxon>Vandenendeviridae</taxon>
        <taxon>Gorskivirinae</taxon>
        <taxon>Kremarvirus</taxon>
        <taxon>Kremarvirus VCM</taxon>
        <taxon>Otagovirus VCM</taxon>
    </lineage>
</organism>
<dbReference type="OrthoDB" id="2155at10239"/>
<dbReference type="KEGG" id="vg:26799061"/>
<reference evidence="2" key="1">
    <citation type="submission" date="2015-10" db="EMBL/GenBank/DDBJ databases">
        <authorList>
            <person name="Millard A."/>
        </authorList>
    </citation>
    <scope>NUCLEOTIDE SEQUENCE [LARGE SCALE GENOMIC DNA]</scope>
</reference>
<dbReference type="Proteomes" id="UP000204441">
    <property type="component" value="Genome"/>
</dbReference>
<dbReference type="RefSeq" id="YP_009222691.1">
    <property type="nucleotide sequence ID" value="NC_029065.1"/>
</dbReference>
<name>A0A0S4KZ29_9CAUD</name>
<gene>
    <name evidence="1" type="ORF">VCM_00093</name>
</gene>
<dbReference type="EMBL" id="LN887844">
    <property type="protein sequence ID" value="CUR44312.1"/>
    <property type="molecule type" value="Genomic_DNA"/>
</dbReference>
<proteinExistence type="predicted"/>
<evidence type="ECO:0000313" key="2">
    <source>
        <dbReference type="Proteomes" id="UP000204441"/>
    </source>
</evidence>
<sequence>MAGLSRQGLEIKTLDDVLTDYKTNAASIFSDLVPAGDVVDVSEVSGLGRMIGVVAPAEASLWEALQQVFDSFNPTTAIGIALDNIVALSGITRLPAQATRAQVMLEGSPNIILSSPQGKAYSSSTQRVFSILNPVTMNLNSASGVGIYPTTVANNTNYRFSYSSDGVNFLDAIYTSPASGNTAQSIMNGLQNKVNTLFGSTFTTYQSNGRLYITRTDPFQTADFTVSVNLQVQKVRKLGIVVDDVVGPYPQDALAIDTISVPISGWDSVSNPVKATTGRLTETDEELRERFRNSKFYQSQNIIEGILDALRNVPGVTDAIVYENDTNAVDILGVPAHSFLPIVLGGLPSDIAQAIWENKPTGIPSVGNTTVQIADSQGFLHGISYKQPTEVPIFIKMSISSTGNMPGDADAQVKQKLVDYGEATQFIGDDVIYSRLYTPINSIPGFTVNSLTIGTAANPTGTSNIAINFDQVGVISASNITVTIA</sequence>
<protein>
    <submittedName>
        <fullName evidence="1">Baseplate J-like protein</fullName>
    </submittedName>
</protein>